<dbReference type="InterPro" id="IPR038596">
    <property type="entry name" value="Janus_sf"/>
</dbReference>
<evidence type="ECO:0000313" key="6">
    <source>
        <dbReference type="EMBL" id="PAV82079.1"/>
    </source>
</evidence>
<keyword evidence="4" id="KW-0726">Sexual differentiation</keyword>
<evidence type="ECO:0000256" key="5">
    <source>
        <dbReference type="PIRSR" id="PIRSR607702-1"/>
    </source>
</evidence>
<dbReference type="STRING" id="2018661.A0A2A2L7D2"/>
<dbReference type="Proteomes" id="UP000218231">
    <property type="component" value="Unassembled WGS sequence"/>
</dbReference>
<reference evidence="6 7" key="1">
    <citation type="journal article" date="2017" name="Curr. Biol.">
        <title>Genome architecture and evolution of a unichromosomal asexual nematode.</title>
        <authorList>
            <person name="Fradin H."/>
            <person name="Zegar C."/>
            <person name="Gutwein M."/>
            <person name="Lucas J."/>
            <person name="Kovtun M."/>
            <person name="Corcoran D."/>
            <person name="Baugh L.R."/>
            <person name="Kiontke K."/>
            <person name="Gunsalus K."/>
            <person name="Fitch D.H."/>
            <person name="Piano F."/>
        </authorList>
    </citation>
    <scope>NUCLEOTIDE SEQUENCE [LARGE SCALE GENOMIC DNA]</scope>
    <source>
        <strain evidence="6">PF1309</strain>
    </source>
</reference>
<dbReference type="GO" id="GO:0101006">
    <property type="term" value="F:protein histidine phosphatase activity"/>
    <property type="evidence" value="ECO:0007669"/>
    <property type="project" value="TreeGrafter"/>
</dbReference>
<comment type="similarity">
    <text evidence="2">Belongs to the janus family.</text>
</comment>
<gene>
    <name evidence="6" type="ORF">WR25_26998</name>
</gene>
<dbReference type="GO" id="GO:0007548">
    <property type="term" value="P:sex differentiation"/>
    <property type="evidence" value="ECO:0007669"/>
    <property type="project" value="UniProtKB-KW"/>
</dbReference>
<dbReference type="GO" id="GO:0005829">
    <property type="term" value="C:cytosol"/>
    <property type="evidence" value="ECO:0007669"/>
    <property type="project" value="TreeGrafter"/>
</dbReference>
<name>A0A2A2L7D2_9BILA</name>
<feature type="active site" description="Proton acceptor" evidence="5">
    <location>
        <position position="134"/>
    </location>
</feature>
<organism evidence="6 7">
    <name type="scientific">Diploscapter pachys</name>
    <dbReference type="NCBI Taxonomy" id="2018661"/>
    <lineage>
        <taxon>Eukaryota</taxon>
        <taxon>Metazoa</taxon>
        <taxon>Ecdysozoa</taxon>
        <taxon>Nematoda</taxon>
        <taxon>Chromadorea</taxon>
        <taxon>Rhabditida</taxon>
        <taxon>Rhabditina</taxon>
        <taxon>Rhabditomorpha</taxon>
        <taxon>Rhabditoidea</taxon>
        <taxon>Rhabditidae</taxon>
        <taxon>Diploscapter</taxon>
    </lineage>
</organism>
<evidence type="ECO:0000256" key="2">
    <source>
        <dbReference type="ARBA" id="ARBA00010971"/>
    </source>
</evidence>
<evidence type="ECO:0000256" key="4">
    <source>
        <dbReference type="ARBA" id="ARBA00022928"/>
    </source>
</evidence>
<protein>
    <recommendedName>
        <fullName evidence="8">Janus/Ocnus family protein</fullName>
    </recommendedName>
</protein>
<dbReference type="PANTHER" id="PTHR12258">
    <property type="entry name" value="JANUS-A/JANUS-B"/>
    <property type="match status" value="1"/>
</dbReference>
<keyword evidence="7" id="KW-1185">Reference proteome</keyword>
<dbReference type="AlphaFoldDB" id="A0A2A2L7D2"/>
<proteinExistence type="inferred from homology"/>
<sequence length="205" mass="23220">MNSQNEPSDLNSRKDSRLECRNEEVEILVLRLLHDVVHHVEQADALDGEGRIVIAYLRNPLFQSFPSDLSCALRSFLLSVVVPSTRRFCTMPLSDVPDVDIDPSGVYNFHFQVTDRSNSEEKHIVRGYASCHFHANILEETKKKTPRDLKLKCVGGGRIKHDSEIKDLFVYGYSQGFGQADHTIAVAILKKAYPDYSVTYSNEGY</sequence>
<dbReference type="GO" id="GO:0030154">
    <property type="term" value="P:cell differentiation"/>
    <property type="evidence" value="ECO:0007669"/>
    <property type="project" value="UniProtKB-KW"/>
</dbReference>
<keyword evidence="3" id="KW-0221">Differentiation</keyword>
<evidence type="ECO:0000256" key="1">
    <source>
        <dbReference type="ARBA" id="ARBA00002508"/>
    </source>
</evidence>
<evidence type="ECO:0000313" key="7">
    <source>
        <dbReference type="Proteomes" id="UP000218231"/>
    </source>
</evidence>
<accession>A0A2A2L7D2</accession>
<dbReference type="Gene3D" id="3.50.20.20">
    <property type="entry name" value="Janus/Ocnus"/>
    <property type="match status" value="1"/>
</dbReference>
<dbReference type="InterPro" id="IPR007702">
    <property type="entry name" value="Janus"/>
</dbReference>
<comment type="caution">
    <text evidence="6">The sequence shown here is derived from an EMBL/GenBank/DDBJ whole genome shotgun (WGS) entry which is preliminary data.</text>
</comment>
<evidence type="ECO:0000256" key="3">
    <source>
        <dbReference type="ARBA" id="ARBA00022782"/>
    </source>
</evidence>
<dbReference type="SUPFAM" id="SSF143724">
    <property type="entry name" value="PHP14-like"/>
    <property type="match status" value="1"/>
</dbReference>
<evidence type="ECO:0008006" key="8">
    <source>
        <dbReference type="Google" id="ProtNLM"/>
    </source>
</evidence>
<dbReference type="EMBL" id="LIAE01007081">
    <property type="protein sequence ID" value="PAV82079.1"/>
    <property type="molecule type" value="Genomic_DNA"/>
</dbReference>
<dbReference type="Pfam" id="PF05005">
    <property type="entry name" value="Ocnus"/>
    <property type="match status" value="1"/>
</dbReference>
<comment type="function">
    <text evidence="1">JanA and janB regulate somatic sex differentiation.</text>
</comment>
<dbReference type="OrthoDB" id="10249612at2759"/>
<dbReference type="PANTHER" id="PTHR12258:SF5">
    <property type="entry name" value="BCDNA.GH02250-RELATED"/>
    <property type="match status" value="1"/>
</dbReference>